<dbReference type="InterPro" id="IPR008966">
    <property type="entry name" value="Adhesion_dom_sf"/>
</dbReference>
<comment type="caution">
    <text evidence="2">The sequence shown here is derived from an EMBL/GenBank/DDBJ whole genome shotgun (WGS) entry which is preliminary data.</text>
</comment>
<sequence>MVETTVAVPNSLPQKMVLWRQVTQTLEAKCWVDVRGFKEENVYFYLDPKKVDLGPDMDVGVTYNGVDYIKSELSGGKLDTGVGVLACKWDEIKKECVQDKTIVKFKYSVFLSKKSAKGPPKEGALSVVQSFMAFQFDGKNDVRPGASYNLTVNGLNKIRYIPCESKISIAPNFIDFGGVPASSAQVGRVIRSLPFVISEQRGCSAAYGVNLAFHPKNVRDSTDNTLIVPGNNRSLGVRIVDAEKNKALVLRKEYEFSPVGSGLFYSKRFLAELSWLSQTPQLGRFDTGAIVDVYYK</sequence>
<proteinExistence type="predicted"/>
<feature type="domain" description="Fimbrial-type adhesion" evidence="1">
    <location>
        <begin position="159"/>
        <end position="296"/>
    </location>
</feature>
<dbReference type="EMBL" id="JBHSEK010000008">
    <property type="protein sequence ID" value="MFC4490738.1"/>
    <property type="molecule type" value="Genomic_DNA"/>
</dbReference>
<gene>
    <name evidence="2" type="ORF">ACFO0R_14060</name>
</gene>
<organism evidence="2 3">
    <name type="scientific">Chromobacterium aquaticum</name>
    <dbReference type="NCBI Taxonomy" id="467180"/>
    <lineage>
        <taxon>Bacteria</taxon>
        <taxon>Pseudomonadati</taxon>
        <taxon>Pseudomonadota</taxon>
        <taxon>Betaproteobacteria</taxon>
        <taxon>Neisseriales</taxon>
        <taxon>Chromobacteriaceae</taxon>
        <taxon>Chromobacterium</taxon>
    </lineage>
</organism>
<dbReference type="InterPro" id="IPR000259">
    <property type="entry name" value="Adhesion_dom_fimbrial"/>
</dbReference>
<name>A0ABV8ZWC3_9NEIS</name>
<dbReference type="RefSeq" id="WP_231461277.1">
    <property type="nucleotide sequence ID" value="NZ_JAJOHW010000026.1"/>
</dbReference>
<dbReference type="Proteomes" id="UP001595999">
    <property type="component" value="Unassembled WGS sequence"/>
</dbReference>
<keyword evidence="3" id="KW-1185">Reference proteome</keyword>
<dbReference type="Pfam" id="PF00419">
    <property type="entry name" value="Fimbrial"/>
    <property type="match status" value="1"/>
</dbReference>
<evidence type="ECO:0000313" key="3">
    <source>
        <dbReference type="Proteomes" id="UP001595999"/>
    </source>
</evidence>
<dbReference type="SUPFAM" id="SSF49401">
    <property type="entry name" value="Bacterial adhesins"/>
    <property type="match status" value="1"/>
</dbReference>
<reference evidence="3" key="1">
    <citation type="journal article" date="2019" name="Int. J. Syst. Evol. Microbiol.">
        <title>The Global Catalogue of Microorganisms (GCM) 10K type strain sequencing project: providing services to taxonomists for standard genome sequencing and annotation.</title>
        <authorList>
            <consortium name="The Broad Institute Genomics Platform"/>
            <consortium name="The Broad Institute Genome Sequencing Center for Infectious Disease"/>
            <person name="Wu L."/>
            <person name="Ma J."/>
        </authorList>
    </citation>
    <scope>NUCLEOTIDE SEQUENCE [LARGE SCALE GENOMIC DNA]</scope>
    <source>
        <strain evidence="3">CGMCC 4.7608</strain>
    </source>
</reference>
<protein>
    <submittedName>
        <fullName evidence="2">Fimbrial protein</fullName>
    </submittedName>
</protein>
<accession>A0ABV8ZWC3</accession>
<evidence type="ECO:0000259" key="1">
    <source>
        <dbReference type="Pfam" id="PF00419"/>
    </source>
</evidence>
<evidence type="ECO:0000313" key="2">
    <source>
        <dbReference type="EMBL" id="MFC4490738.1"/>
    </source>
</evidence>